<comment type="similarity">
    <text evidence="2">Belongs to the peptidase T1A family.</text>
</comment>
<dbReference type="PANTHER" id="PTHR11599">
    <property type="entry name" value="PROTEASOME SUBUNIT ALPHA/BETA"/>
    <property type="match status" value="1"/>
</dbReference>
<evidence type="ECO:0000256" key="2">
    <source>
        <dbReference type="PROSITE-ProRule" id="PRU00808"/>
    </source>
</evidence>
<proteinExistence type="inferred from homology"/>
<dbReference type="InterPro" id="IPR001353">
    <property type="entry name" value="Proteasome_sua/b"/>
</dbReference>
<reference evidence="4 5" key="1">
    <citation type="journal article" date="2017" name="Environ. Microbiol.">
        <title>Decay of the glycolytic pathway and adaptation to intranuclear parasitism within Enterocytozoonidae microsporidia.</title>
        <authorList>
            <person name="Wiredu Boakye D."/>
            <person name="Jaroenlak P."/>
            <person name="Prachumwat A."/>
            <person name="Williams T.A."/>
            <person name="Bateman K.S."/>
            <person name="Itsathitphaisarn O."/>
            <person name="Sritunyalucksana K."/>
            <person name="Paszkiewicz K.H."/>
            <person name="Moore K.A."/>
            <person name="Stentiford G.D."/>
            <person name="Williams B.A."/>
        </authorList>
    </citation>
    <scope>NUCLEOTIDE SEQUENCE [LARGE SCALE GENOMIC DNA]</scope>
    <source>
        <strain evidence="4 5">GB1</strain>
    </source>
</reference>
<dbReference type="Pfam" id="PF10584">
    <property type="entry name" value="Proteasome_A_N"/>
    <property type="match status" value="1"/>
</dbReference>
<dbReference type="GO" id="GO:0010499">
    <property type="term" value="P:proteasomal ubiquitin-independent protein catabolic process"/>
    <property type="evidence" value="ECO:0007669"/>
    <property type="project" value="EnsemblFungi"/>
</dbReference>
<dbReference type="GO" id="GO:0034515">
    <property type="term" value="C:proteasome storage granule"/>
    <property type="evidence" value="ECO:0007669"/>
    <property type="project" value="EnsemblFungi"/>
</dbReference>
<dbReference type="Proteomes" id="UP000192639">
    <property type="component" value="Unassembled WGS sequence"/>
</dbReference>
<protein>
    <submittedName>
        <fullName evidence="4">PSA5</fullName>
    </submittedName>
</protein>
<dbReference type="AlphaFoldDB" id="A0A1Y1S882"/>
<dbReference type="InterPro" id="IPR050115">
    <property type="entry name" value="Proteasome_alpha"/>
</dbReference>
<comment type="caution">
    <text evidence="4">The sequence shown here is derived from an EMBL/GenBank/DDBJ whole genome shotgun (WGS) entry which is preliminary data.</text>
</comment>
<dbReference type="GO" id="GO:0019773">
    <property type="term" value="C:proteasome core complex, alpha-subunit complex"/>
    <property type="evidence" value="ECO:0007669"/>
    <property type="project" value="UniProtKB-UniRule"/>
</dbReference>
<accession>A0A1Y1S882</accession>
<dbReference type="GO" id="GO:0043161">
    <property type="term" value="P:proteasome-mediated ubiquitin-dependent protein catabolic process"/>
    <property type="evidence" value="ECO:0007669"/>
    <property type="project" value="EnsemblFungi"/>
</dbReference>
<evidence type="ECO:0000259" key="3">
    <source>
        <dbReference type="SMART" id="SM00948"/>
    </source>
</evidence>
<organism evidence="4 5">
    <name type="scientific">Enterospora canceri</name>
    <dbReference type="NCBI Taxonomy" id="1081671"/>
    <lineage>
        <taxon>Eukaryota</taxon>
        <taxon>Fungi</taxon>
        <taxon>Fungi incertae sedis</taxon>
        <taxon>Microsporidia</taxon>
        <taxon>Enterocytozoonidae</taxon>
        <taxon>Enterospora</taxon>
    </lineage>
</organism>
<sequence length="226" mass="25367">MSYDSDVNIYTEDGRIKQVEYAMKAMHLGTTTVAAVIDDSVLIVSEKKLSNSLQKSTSVRKHFKVYDHVVVSFAGISADVTEIIRKCRNFCAEHESLYNTLIPAKKLLDQICNLALKFAEEESYNKIYARPFGVSIILGIYDKGPRLFCIDPSGSYAEYSARAIGCANELAEQQLEACNGIYTQEKLVEILKSAMPDEMTANNIEISVMNKDGLKQFKIEELRELI</sequence>
<dbReference type="InterPro" id="IPR029055">
    <property type="entry name" value="Ntn_hydrolases_N"/>
</dbReference>
<keyword evidence="5" id="KW-1185">Reference proteome</keyword>
<dbReference type="InterPro" id="IPR023332">
    <property type="entry name" value="Proteasome_alpha-type"/>
</dbReference>
<evidence type="ECO:0000256" key="1">
    <source>
        <dbReference type="ARBA" id="ARBA00022942"/>
    </source>
</evidence>
<dbReference type="EMBL" id="LWDP01000013">
    <property type="protein sequence ID" value="ORD94651.1"/>
    <property type="molecule type" value="Genomic_DNA"/>
</dbReference>
<dbReference type="InterPro" id="IPR000426">
    <property type="entry name" value="Proteasome_asu_N"/>
</dbReference>
<dbReference type="PROSITE" id="PS51475">
    <property type="entry name" value="PROTEASOME_ALPHA_2"/>
    <property type="match status" value="1"/>
</dbReference>
<feature type="domain" description="Proteasome alpha-type subunits" evidence="3">
    <location>
        <begin position="3"/>
        <end position="25"/>
    </location>
</feature>
<dbReference type="Gene3D" id="3.60.20.10">
    <property type="entry name" value="Glutamine Phosphoribosylpyrophosphate, subunit 1, domain 1"/>
    <property type="match status" value="1"/>
</dbReference>
<gene>
    <name evidence="4" type="primary">PSA5</name>
    <name evidence="4" type="ORF">ECANGB1_314</name>
</gene>
<evidence type="ECO:0000313" key="4">
    <source>
        <dbReference type="EMBL" id="ORD94651.1"/>
    </source>
</evidence>
<name>A0A1Y1S882_9MICR</name>
<dbReference type="OrthoDB" id="431557at2759"/>
<dbReference type="SUPFAM" id="SSF56235">
    <property type="entry name" value="N-terminal nucleophile aminohydrolases (Ntn hydrolases)"/>
    <property type="match status" value="1"/>
</dbReference>
<evidence type="ECO:0000313" key="5">
    <source>
        <dbReference type="Proteomes" id="UP000192639"/>
    </source>
</evidence>
<dbReference type="Pfam" id="PF00227">
    <property type="entry name" value="Proteasome"/>
    <property type="match status" value="1"/>
</dbReference>
<dbReference type="SMART" id="SM00948">
    <property type="entry name" value="Proteasome_A_N"/>
    <property type="match status" value="1"/>
</dbReference>
<keyword evidence="1 2" id="KW-0647">Proteasome</keyword>
<dbReference type="VEuPathDB" id="MicrosporidiaDB:ECANGB1_314"/>